<evidence type="ECO:0000256" key="14">
    <source>
        <dbReference type="PROSITE-ProRule" id="PRU00076"/>
    </source>
</evidence>
<dbReference type="InterPro" id="IPR000884">
    <property type="entry name" value="TSP1_rpt"/>
</dbReference>
<evidence type="ECO:0000259" key="18">
    <source>
        <dbReference type="PROSITE" id="PS51465"/>
    </source>
</evidence>
<dbReference type="SUPFAM" id="SSF82895">
    <property type="entry name" value="TSP-1 type 1 repeat"/>
    <property type="match status" value="1"/>
</dbReference>
<keyword evidence="8" id="KW-0106">Calcium</keyword>
<dbReference type="Pfam" id="PF01826">
    <property type="entry name" value="TIL"/>
    <property type="match status" value="1"/>
</dbReference>
<feature type="domain" description="EGF-like" evidence="16">
    <location>
        <begin position="3641"/>
        <end position="3683"/>
    </location>
</feature>
<feature type="domain" description="EGF-like" evidence="16">
    <location>
        <begin position="2819"/>
        <end position="2860"/>
    </location>
</feature>
<feature type="domain" description="EGF-like" evidence="16">
    <location>
        <begin position="1824"/>
        <end position="1859"/>
    </location>
</feature>
<dbReference type="InterPro" id="IPR002350">
    <property type="entry name" value="Kazal_dom"/>
</dbReference>
<feature type="domain" description="EGF-like" evidence="16">
    <location>
        <begin position="3119"/>
        <end position="3161"/>
    </location>
</feature>
<feature type="domain" description="EGF-like" evidence="16">
    <location>
        <begin position="2610"/>
        <end position="2651"/>
    </location>
</feature>
<sequence>MHQRQIVQLRQHRIGWTYDFGWVLNKDQLPIMGIKAENIGPASSGNVSIGYFACSSRQFGIMGTCQMYRTRFREDDDATFILRSYTDNYVYPIDPDLKGSAIKPFPAYCSMQEFDTGVTIIPNLAAGTSSCSNASNLCEAKARYYHTKEQIASIATRSTYCSQAVTYRCRQSPLLLGPNESTRHAYWKSLRTGASRYDFGRGFQTAPDGGVGCGCAARGGASACGAAGLKCACDAAGDVATSENIQLDDKDALPVESMFVSGKENYVEFGDMMCYDVSESCVSRYRTGFNVDIEETCIYQRLGDLYLLPNQYKGGFTPIPGRCNPGGETEIQIVGGCVRTTQKDVDPASRERCYNIQYYSAGVPINHEQVNFLAKQSTYCIQYARYLSKHTPFSGNVRWTSLYGGEFSQWAGTQGRPGCACGISGVCKREGDACNTDRAASDWSEDRGWFVNFRGTGDLIPMTQLCTKLGTNETAETQICLDSVRCMDSTNLRIPKDCQDIRDGNYLYAPPSSQPRTVEPWIINPYGSNDKPPALATCDQSNTPPIGVTIVGHKTCGTFGKAGGVLNLTYHGFPRHQLDALIQSSTYCTQRVDFKCRSAAFSITSSQGASDKDGGHLVYWGDNAGGAGCKGGACKCDGSADWKDDDGVFTDKSVLPLSSVRLDAVASNDSERKICVHELRCYKVYPDCHSYYSARGTPPYPNGRGELAVDPDQAGPLEPFSIACDIAKCRNQQNRKVYMGISRFYFRKFYGSQSYSVDGTAGSATSVTFDYVSPDAKQAAALADQAGQCWQLVHAYSQRAGLLGAGVRISDRSGARVTYFSGSDVAMITGCACRVLGTCANDSLCHSDEAVAGQTSRVLEGTYVINKAVLPITGVSLPSLSPGAKLEVYTEAMRCAPNFCGLPRHCSKVSRMGRRTSFEQWIQPGSEPFLVLCVPGKWDWATRVVVDQVTRNSTGYTSVTYKTATPKQLTELVKSLTTCTQAVKVTCSGYRIMSNPGFALISATGQRSRKFVSGKAQCACGDRVSCQGKTRAQIDSRVCNCDIADNVTRYDSGLLMQDGSDGSGSVPIVGIDTAGADAAGRGDWQLSDLFCGKRRINLDECALGLHDCDPHADCAEAEAASITCTCRPGWRGLGVPGVVANGRQCFDDDECALGKCGANTACVNLPGSFRCDCQPGYRHASATECVDIDECTTGAHNCDTNARCINTEGSFICVCLPKYEGSGRSGDCREVGTCLCWGEPHCRSFDERMHHFQGACSYTLARDGCSDGKPTGPASFEVVQKNWRKNRPASVVTWTKEILVKVFGKTVVLRQGMRVVLDGQLVNLPAEPLDSAGRPLGFTIRFFEGNVLLTTRFGLYVKWNGDDRIEVKVETPFKRQMCGLCGDFDNNASNDWVLGPVCEPSGNATDNARLFGDSWRTDTGAMDGDECKPGCSETPDPECVGNAHERAKTTCNRLREIFAPCAAAMAAVKDSFDVYIDSCVYDTCLGGVDLCQTATTIAAVCQSRYNSSSQWRRADFCPKTCGENQHYESCASPCQPTCVQPNVTALMASGLCAGRCTEACVCNEGYVMTSGRCVRPSRCGCQVDGLYYNIGDMMIKPNCTERCNCTSPGATSLTCTSYGCHKYGFCGFENDMYDCHCKKGFHGNGVVCDDDDECALGAATKTGPCSPHATCRNTVGSFNCTCNSGWRGDGIVCDDIDECEENKPCNATTEECFNSPGSFECRCQDGFMRNSKTKQCDDKDECKLNQHSCHRASTKCRNTYGRYECDCKSGYERVNRNKCKNINECSNSTLNNCHRSYATCTDTPGRYKCTCHQGFTGNGTVCEDVDECKNKNACYFNATCTNTIGSFYCTCDDGNRGCTGPDPCLDVKCNGTQVYCYRGVCYCERGFVKNVTTGLCEDENECDTGNNNCTKMNALCLNTFGSYDCQCLPGYVYNPVTKVCEDIDECLENRHDCNGNAQCVNTDGGYQCQCQDGYMGHCEECRDIDECEFNLHLCDKEYATCNNTIGSYICTCKAGFIGNGKVCVDIDECCSGASNCPQLAACINTPGSFECRCSAGYVMSRDKSSCEDENECLSSKNDCSQFAKCINNVGSYSCQCLPGYSGDGVNCTKDNTKLDCNGVRCHPQAVCDNATCVCLGGFEGNGAQCSDIDECTRYPGLCDKQATCYNTPGSYACQCKEGLSGDGKICYNDTNLITPCMRPNVCVNGICTELPQGKYRCDCRSGYELRADACVDIDECERPETCSSLSNSVCKNTPGSHLCACNFGYEERVTGGTRVCASIEQCARDQYLCGDNAECLDTDGGYVCECKSGYWPVAGSQPTTCAKGGGKKCLDVNCPDGAYCKSGKCKCLEPTFSATTGPDGELRCVQVQDACTGVSCPANSTCQGANGGAGCVCNFGLHFNPAGECVDIRECENPLLNDCDLQNGRCVDLVGAYRCECSDGFSLDSATGRCVNSENSCDCGPFGLCLRNNSCWCRSGYTDVGGRCVDIDECSGSRQPCHRLADCINTAGSYRCECPANYDGDGYNFCDLNECKLGSDACASNARCINTLGSYRCECPDGYIGDGKICIKGNNPCLFNNGGCGSVALCTWDNQQVTCQCPAGYSGNGLQCYDINECMEGTHNCDRDHAICTNNPGSFYCMCKRGYMGDGVKCRDIDECATGKSNCHPDARCSNTDGAFNCACKPGYRGDGVATCDDVGDCRAKSLCDSNARCVYTPQGYTCECNPGYQGNGYDACRDINECAQGTHQCVEHAECRNTPGSYACQCGAGFVGDGRKFCNDINECLDPKSCSGKQLTVCVNLHGGFSCPCAPGAQLKGGRCEDINECDNPALNKCHASATCTNTQGSYTCACQKGYIGDGINCQDVDECLSGTANCDKNALCVNTPGGFDCRCSAGLLGNGTTCDDVDECDKKKPRNQCHKLATCINKNPGYACVCPPGFDGTGFFCAKRNPCSTPGLCSSNATCVFDGTNTRCICKSGYVGNGRICVADNSCTAGTHTCDVATSTCVPRKPIGFDCECKPGFHKEGNLCVDNDECDPASPYFRPGVCGDPLMAKCANSPGGFNCLCTALAIKSGIRCIPLDVCKRGGAEAGCSPHANCEYLSPGHRCVCKPGFVGDGKTCTDIDECTDGTDACYGGATCRNTVGGYRCECPKGLVQAADPRTCVDFDECTNDPYICGNYSRCVNTRGGYQCECVLGWTWNANTKRCEDVDECKTGTHPCHSLAECTNTPGSCTCRCRPGYNGDGVYFCELNQNCPPPKSALCPAGTICRDRGNSTYDCRCPADQLDKGVESCASGVCVHFCQKVDPCWTRAPRCSPFAKCQTVNGEARCVCLDGFTGNGVVCDDVNECAGPNQCNTSISSCRNLDNRVHRLNYTCDCVSGYENVLGTYRCVNINECDRGATCQANAKCVDTPGSYQCECNQGFRPVGPRGCVDIDECSENADDCNRGTADCVNLVGSFACRCKLGLEMLNRTHCQDIDECASPGVCGPEQTCHNTFASYACSCPVGFTVNGVYCVDVDECSRNGSCHPTALCNNTRGGYQCYCPRGQQMSLTGACEHINQCSERADACPAGALCVDNTTTGYACACPEGYINPPDNERLCQDIDECSMGLHNCTGAGQLCVNTMGSFRCKCQAGFALKGTDCVDVDECKLAAEANLGFCQPGGSCVNTPGSFVCNCPDGYEFKDTACANIDECALPSAARLAARCPPNQVCVDTVGSYRCYCPKGYILDSDNNCVDIDECKSANACPNGVCTNTAGNYTCTCSAGYQPNGPYLCVDIDECAKPDACGDPDYGVCTNQPGSFSCTCKPGSAMVDNSLCQRIDECVLANVTCPPNSHCVSTSSGHRCQCNAGYVANEYGQCLNEDECGRGTHKCDPMAQCVDTIGSYTCSCRHGYQGDGRTCNSVCEEACAPNQMCRVTEQNTPECTCDCVGKRCLVQGQVCDNKGRTHASEKAMYEFACRAKEADITVSYFTPCKNKCNKIECPESHICVTDPDLNKPICKCRPCTDADRNSGPVCTMDLVQFNNRCDYIKYKCYWKDSVSLSNMTVCRQPITCKVSEWSQWGGCSRTCGLGFQVRTRTMLREAQFNGNCPYELTAYADCYSGPCPDGPCRSKICPNSHICVEVNGTAVCRCPDCDGRGDSAVCGVVGNKTDTYKNLCELERSACEKNSTYLVYHRGACGQVPPKVPTHCSLVYNFQRYKFPDGCESQDLLPMHRCDGGCGNSTDTCCVPLHTRTMTARYRCPDKSMVIRALDVNVSCSCQKKSRYVTG</sequence>
<proteinExistence type="predicted"/>
<feature type="domain" description="CTCK" evidence="15">
    <location>
        <begin position="4175"/>
        <end position="4261"/>
    </location>
</feature>
<evidence type="ECO:0000256" key="2">
    <source>
        <dbReference type="ARBA" id="ARBA00004613"/>
    </source>
</evidence>
<feature type="domain" description="EGF-like" evidence="16">
    <location>
        <begin position="1983"/>
        <end position="2024"/>
    </location>
</feature>
<dbReference type="SMART" id="SM00181">
    <property type="entry name" value="EGF"/>
    <property type="match status" value="57"/>
</dbReference>
<feature type="domain" description="EGF-like" evidence="16">
    <location>
        <begin position="3162"/>
        <end position="3204"/>
    </location>
</feature>
<dbReference type="GO" id="GO:0048513">
    <property type="term" value="P:animal organ development"/>
    <property type="evidence" value="ECO:0007669"/>
    <property type="project" value="UniProtKB-ARBA"/>
</dbReference>
<dbReference type="PROSITE" id="PS50092">
    <property type="entry name" value="TSP1"/>
    <property type="match status" value="1"/>
</dbReference>
<dbReference type="FunFam" id="2.10.25.10:FF:000202">
    <property type="entry name" value="Multiple epidermal growth factor-like domains 8"/>
    <property type="match status" value="1"/>
</dbReference>
<feature type="domain" description="EGF-like" evidence="16">
    <location>
        <begin position="3686"/>
        <end position="3732"/>
    </location>
</feature>
<feature type="domain" description="EGF-like" evidence="16">
    <location>
        <begin position="3473"/>
        <end position="3512"/>
    </location>
</feature>
<keyword evidence="10" id="KW-1133">Transmembrane helix</keyword>
<evidence type="ECO:0000259" key="15">
    <source>
        <dbReference type="PROSITE" id="PS01225"/>
    </source>
</evidence>
<keyword evidence="4 14" id="KW-0245">EGF-like domain</keyword>
<comment type="caution">
    <text evidence="19">The sequence shown here is derived from an EMBL/GenBank/DDBJ whole genome shotgun (WGS) entry which is preliminary data.</text>
</comment>
<dbReference type="InterPro" id="IPR024731">
    <property type="entry name" value="NELL2-like_EGF"/>
</dbReference>
<feature type="domain" description="EGF-like" evidence="16">
    <location>
        <begin position="2025"/>
        <end position="2067"/>
    </location>
</feature>
<dbReference type="PROSITE" id="PS51233">
    <property type="entry name" value="VWFD"/>
    <property type="match status" value="1"/>
</dbReference>
<feature type="domain" description="EGF-like" evidence="16">
    <location>
        <begin position="2486"/>
        <end position="2524"/>
    </location>
</feature>
<dbReference type="Pfam" id="PF12662">
    <property type="entry name" value="cEGF"/>
    <property type="match status" value="1"/>
</dbReference>
<feature type="domain" description="EGF-like" evidence="16">
    <location>
        <begin position="2068"/>
        <end position="2108"/>
    </location>
</feature>
<evidence type="ECO:0000256" key="12">
    <source>
        <dbReference type="ARBA" id="ARBA00023157"/>
    </source>
</evidence>
<feature type="domain" description="EGF-like" evidence="16">
    <location>
        <begin position="1650"/>
        <end position="1694"/>
    </location>
</feature>
<feature type="domain" description="EGF-like" evidence="16">
    <location>
        <begin position="1147"/>
        <end position="1183"/>
    </location>
</feature>
<dbReference type="InterPro" id="IPR000152">
    <property type="entry name" value="EGF-type_Asp/Asn_hydroxyl_site"/>
</dbReference>
<feature type="domain" description="EGF-like" evidence="16">
    <location>
        <begin position="3389"/>
        <end position="3429"/>
    </location>
</feature>
<feature type="domain" description="EGF-like" evidence="16">
    <location>
        <begin position="1097"/>
        <end position="1133"/>
    </location>
</feature>
<evidence type="ECO:0000256" key="13">
    <source>
        <dbReference type="ARBA" id="ARBA00023180"/>
    </source>
</evidence>
<keyword evidence="3" id="KW-0964">Secreted</keyword>
<feature type="domain" description="EGF-like" evidence="16">
    <location>
        <begin position="3554"/>
        <end position="3598"/>
    </location>
</feature>
<feature type="domain" description="EGF-like" evidence="16">
    <location>
        <begin position="3205"/>
        <end position="3246"/>
    </location>
</feature>
<dbReference type="PROSITE" id="PS51465">
    <property type="entry name" value="KAZAL_2"/>
    <property type="match status" value="1"/>
</dbReference>
<feature type="domain" description="EGF-like" evidence="16">
    <location>
        <begin position="2735"/>
        <end position="2776"/>
    </location>
</feature>
<evidence type="ECO:0000256" key="5">
    <source>
        <dbReference type="ARBA" id="ARBA00022692"/>
    </source>
</evidence>
<feature type="domain" description="EGF-like" evidence="16">
    <location>
        <begin position="3858"/>
        <end position="3898"/>
    </location>
</feature>
<dbReference type="SUPFAM" id="SSF57184">
    <property type="entry name" value="Growth factor receptor domain"/>
    <property type="match status" value="15"/>
</dbReference>
<evidence type="ECO:0000256" key="4">
    <source>
        <dbReference type="ARBA" id="ARBA00022536"/>
    </source>
</evidence>
<feature type="domain" description="EGF-like" evidence="16">
    <location>
        <begin position="2945"/>
        <end position="2984"/>
    </location>
</feature>
<dbReference type="Proteomes" id="UP000215902">
    <property type="component" value="Unassembled WGS sequence"/>
</dbReference>
<feature type="domain" description="EGF-like" evidence="16">
    <location>
        <begin position="2861"/>
        <end position="2901"/>
    </location>
</feature>
<feature type="domain" description="EGF-like" evidence="16">
    <location>
        <begin position="2192"/>
        <end position="2231"/>
    </location>
</feature>
<feature type="domain" description="EGF-like" evidence="16">
    <location>
        <begin position="2694"/>
        <end position="2734"/>
    </location>
</feature>
<name>A0A267GDJ0_9PLAT</name>
<evidence type="ECO:0000256" key="7">
    <source>
        <dbReference type="ARBA" id="ARBA00022737"/>
    </source>
</evidence>
<feature type="domain" description="EGF-like" evidence="16">
    <location>
        <begin position="2232"/>
        <end position="2271"/>
    </location>
</feature>
<dbReference type="CDD" id="cd00054">
    <property type="entry name" value="EGF_CA"/>
    <property type="match status" value="28"/>
</dbReference>
<feature type="disulfide bond" evidence="14">
    <location>
        <begin position="2242"/>
        <end position="2259"/>
    </location>
</feature>
<dbReference type="InterPro" id="IPR001846">
    <property type="entry name" value="VWF_type-D"/>
</dbReference>
<dbReference type="OrthoDB" id="4405280at2759"/>
<feature type="domain" description="EGF-like" evidence="16">
    <location>
        <begin position="2902"/>
        <end position="2944"/>
    </location>
</feature>
<keyword evidence="12 14" id="KW-1015">Disulfide bond</keyword>
<dbReference type="Pfam" id="PF12947">
    <property type="entry name" value="EGF_3"/>
    <property type="match status" value="12"/>
</dbReference>
<feature type="domain" description="EGF-like" evidence="16">
    <location>
        <begin position="3076"/>
        <end position="3118"/>
    </location>
</feature>
<dbReference type="GO" id="GO:0007399">
    <property type="term" value="P:nervous system development"/>
    <property type="evidence" value="ECO:0007669"/>
    <property type="project" value="UniProtKB-KW"/>
</dbReference>
<feature type="domain" description="EGF-like" evidence="16">
    <location>
        <begin position="1695"/>
        <end position="1737"/>
    </location>
</feature>
<dbReference type="SUPFAM" id="SSF57196">
    <property type="entry name" value="EGF/Laminin"/>
    <property type="match status" value="6"/>
</dbReference>
<feature type="domain" description="Kazal-like" evidence="18">
    <location>
        <begin position="4127"/>
        <end position="4177"/>
    </location>
</feature>
<evidence type="ECO:0000256" key="6">
    <source>
        <dbReference type="ARBA" id="ARBA00022729"/>
    </source>
</evidence>
<evidence type="ECO:0000313" key="20">
    <source>
        <dbReference type="Proteomes" id="UP000215902"/>
    </source>
</evidence>
<feature type="domain" description="EGF-like" evidence="16">
    <location>
        <begin position="2527"/>
        <end position="2567"/>
    </location>
</feature>
<evidence type="ECO:0000256" key="3">
    <source>
        <dbReference type="ARBA" id="ARBA00022525"/>
    </source>
</evidence>
<accession>A0A267GDJ0</accession>
<evidence type="ECO:0000256" key="10">
    <source>
        <dbReference type="ARBA" id="ARBA00022989"/>
    </source>
</evidence>
<feature type="domain" description="EGF-like" evidence="16">
    <location>
        <begin position="2278"/>
        <end position="2316"/>
    </location>
</feature>
<feature type="domain" description="EGF-like" evidence="16">
    <location>
        <begin position="3773"/>
        <end position="3815"/>
    </location>
</feature>
<evidence type="ECO:0000259" key="16">
    <source>
        <dbReference type="PROSITE" id="PS50026"/>
    </source>
</evidence>
<feature type="domain" description="EGF-like" evidence="16">
    <location>
        <begin position="2407"/>
        <end position="2447"/>
    </location>
</feature>
<dbReference type="InterPro" id="IPR026823">
    <property type="entry name" value="cEGF"/>
</dbReference>
<evidence type="ECO:0000313" key="19">
    <source>
        <dbReference type="EMBL" id="PAA83517.1"/>
    </source>
</evidence>
<dbReference type="FunFam" id="2.10.25.10:FF:000005">
    <property type="entry name" value="Fibrillin 2"/>
    <property type="match status" value="4"/>
</dbReference>
<dbReference type="InterPro" id="IPR009030">
    <property type="entry name" value="Growth_fac_rcpt_cys_sf"/>
</dbReference>
<dbReference type="InterPro" id="IPR018097">
    <property type="entry name" value="EGF_Ca-bd_CS"/>
</dbReference>
<feature type="domain" description="EGF-like" evidence="16">
    <location>
        <begin position="3599"/>
        <end position="3640"/>
    </location>
</feature>
<dbReference type="InterPro" id="IPR002919">
    <property type="entry name" value="TIL_dom"/>
</dbReference>
<evidence type="ECO:0000259" key="17">
    <source>
        <dbReference type="PROSITE" id="PS51233"/>
    </source>
</evidence>
<keyword evidence="7" id="KW-0677">Repeat</keyword>
<protein>
    <submittedName>
        <fullName evidence="19">Uncharacterized protein</fullName>
    </submittedName>
</protein>
<comment type="subcellular location">
    <subcellularLocation>
        <location evidence="1">Membrane</location>
        <topology evidence="1">Single-pass type I membrane protein</topology>
    </subcellularLocation>
    <subcellularLocation>
        <location evidence="2">Secreted</location>
    </subcellularLocation>
</comment>
<feature type="domain" description="EGF-like" evidence="16">
    <location>
        <begin position="3430"/>
        <end position="3472"/>
    </location>
</feature>
<dbReference type="EMBL" id="NIVC01000416">
    <property type="protein sequence ID" value="PAA83517.1"/>
    <property type="molecule type" value="Genomic_DNA"/>
</dbReference>
<dbReference type="SMART" id="SM00209">
    <property type="entry name" value="TSP1"/>
    <property type="match status" value="1"/>
</dbReference>
<dbReference type="GO" id="GO:0005576">
    <property type="term" value="C:extracellular region"/>
    <property type="evidence" value="ECO:0007669"/>
    <property type="project" value="UniProtKB-SubCell"/>
</dbReference>
<feature type="domain" description="EGF-like" evidence="16">
    <location>
        <begin position="2652"/>
        <end position="2693"/>
    </location>
</feature>
<dbReference type="SMART" id="SM00280">
    <property type="entry name" value="KAZAL"/>
    <property type="match status" value="2"/>
</dbReference>
<dbReference type="FunFam" id="2.10.25.10:FF:000038">
    <property type="entry name" value="Fibrillin 2"/>
    <property type="match status" value="20"/>
</dbReference>
<dbReference type="PROSITE" id="PS01186">
    <property type="entry name" value="EGF_2"/>
    <property type="match status" value="30"/>
</dbReference>
<comment type="caution">
    <text evidence="14">Lacks conserved residue(s) required for the propagation of feature annotation.</text>
</comment>
<feature type="domain" description="EGF-like" evidence="16">
    <location>
        <begin position="2147"/>
        <end position="2187"/>
    </location>
</feature>
<dbReference type="SMART" id="SM00179">
    <property type="entry name" value="EGF_CA"/>
    <property type="match status" value="48"/>
</dbReference>
<dbReference type="CDD" id="cd19941">
    <property type="entry name" value="TIL"/>
    <property type="match status" value="1"/>
</dbReference>
<dbReference type="GO" id="GO:0016020">
    <property type="term" value="C:membrane"/>
    <property type="evidence" value="ECO:0007669"/>
    <property type="project" value="UniProtKB-SubCell"/>
</dbReference>
<reference evidence="19 20" key="1">
    <citation type="submission" date="2017-06" db="EMBL/GenBank/DDBJ databases">
        <title>A platform for efficient transgenesis in Macrostomum lignano, a flatworm model organism for stem cell research.</title>
        <authorList>
            <person name="Berezikov E."/>
        </authorList>
    </citation>
    <scope>NUCLEOTIDE SEQUENCE [LARGE SCALE GENOMIC DNA]</scope>
    <source>
        <strain evidence="19">DV1</strain>
        <tissue evidence="19">Whole organism</tissue>
    </source>
</reference>
<dbReference type="SMART" id="SM00041">
    <property type="entry name" value="CT"/>
    <property type="match status" value="1"/>
</dbReference>
<dbReference type="InterPro" id="IPR001881">
    <property type="entry name" value="EGF-like_Ca-bd_dom"/>
</dbReference>
<dbReference type="Gene3D" id="2.10.25.10">
    <property type="entry name" value="Laminin"/>
    <property type="match status" value="48"/>
</dbReference>
<dbReference type="InterPro" id="IPR036084">
    <property type="entry name" value="Ser_inhib-like_sf"/>
</dbReference>
<feature type="domain" description="EGF-like" evidence="16">
    <location>
        <begin position="1187"/>
        <end position="1229"/>
    </location>
</feature>
<dbReference type="Pfam" id="PF07645">
    <property type="entry name" value="EGF_CA"/>
    <property type="match status" value="31"/>
</dbReference>
<feature type="domain" description="EGF-like" evidence="16">
    <location>
        <begin position="1781"/>
        <end position="1823"/>
    </location>
</feature>
<evidence type="ECO:0000256" key="11">
    <source>
        <dbReference type="ARBA" id="ARBA00023136"/>
    </source>
</evidence>
<feature type="domain" description="EGF-like" evidence="16">
    <location>
        <begin position="3300"/>
        <end position="3340"/>
    </location>
</feature>
<keyword evidence="9" id="KW-0524">Neurogenesis</keyword>
<dbReference type="InterPro" id="IPR036383">
    <property type="entry name" value="TSP1_rpt_sf"/>
</dbReference>
<feature type="domain" description="EGF-like" evidence="16">
    <location>
        <begin position="1942"/>
        <end position="1979"/>
    </location>
</feature>
<dbReference type="InterPro" id="IPR049883">
    <property type="entry name" value="NOTCH1_EGF-like"/>
</dbReference>
<dbReference type="PANTHER" id="PTHR24039">
    <property type="entry name" value="FIBRILLIN-RELATED"/>
    <property type="match status" value="1"/>
</dbReference>
<dbReference type="InterPro" id="IPR006207">
    <property type="entry name" value="Cys_knot_C"/>
</dbReference>
<keyword evidence="20" id="KW-1185">Reference proteome</keyword>
<dbReference type="FunFam" id="2.10.25.10:FF:000014">
    <property type="entry name" value="Latent-transforming growth factor beta-binding protein 3"/>
    <property type="match status" value="1"/>
</dbReference>
<dbReference type="PROSITE" id="PS01187">
    <property type="entry name" value="EGF_CA"/>
    <property type="match status" value="17"/>
</dbReference>
<feature type="domain" description="EGF-like" evidence="16">
    <location>
        <begin position="3513"/>
        <end position="3553"/>
    </location>
</feature>
<feature type="domain" description="VWFD" evidence="17">
    <location>
        <begin position="1232"/>
        <end position="1428"/>
    </location>
</feature>
<gene>
    <name evidence="19" type="ORF">BOX15_Mlig025420g2</name>
</gene>
<dbReference type="InterPro" id="IPR003645">
    <property type="entry name" value="Fol_N"/>
</dbReference>
<keyword evidence="11" id="KW-0472">Membrane</keyword>
<keyword evidence="13" id="KW-0325">Glycoprotein</keyword>
<evidence type="ECO:0000256" key="1">
    <source>
        <dbReference type="ARBA" id="ARBA00004479"/>
    </source>
</evidence>
<feature type="domain" description="EGF-like" evidence="16">
    <location>
        <begin position="3816"/>
        <end position="3857"/>
    </location>
</feature>
<feature type="domain" description="EGF-like" evidence="16">
    <location>
        <begin position="3733"/>
        <end position="3772"/>
    </location>
</feature>
<dbReference type="SUPFAM" id="SSF57567">
    <property type="entry name" value="Serine protease inhibitors"/>
    <property type="match status" value="1"/>
</dbReference>
<dbReference type="PROSITE" id="PS01225">
    <property type="entry name" value="CTCK_2"/>
    <property type="match status" value="1"/>
</dbReference>
<dbReference type="GO" id="GO:0005509">
    <property type="term" value="F:calcium ion binding"/>
    <property type="evidence" value="ECO:0007669"/>
    <property type="project" value="InterPro"/>
</dbReference>
<keyword evidence="6" id="KW-0732">Signal</keyword>
<feature type="domain" description="EGF-like" evidence="16">
    <location>
        <begin position="1738"/>
        <end position="1777"/>
    </location>
</feature>
<dbReference type="STRING" id="282301.A0A267GDJ0"/>
<keyword evidence="5" id="KW-0812">Transmembrane</keyword>
<dbReference type="SMART" id="SM00274">
    <property type="entry name" value="FOLN"/>
    <property type="match status" value="7"/>
</dbReference>
<evidence type="ECO:0000256" key="8">
    <source>
        <dbReference type="ARBA" id="ARBA00022837"/>
    </source>
</evidence>
<feature type="disulfide bond" evidence="14">
    <location>
        <begin position="3783"/>
        <end position="3800"/>
    </location>
</feature>
<dbReference type="InterPro" id="IPR000742">
    <property type="entry name" value="EGF"/>
</dbReference>
<dbReference type="SMART" id="SM00216">
    <property type="entry name" value="VWD"/>
    <property type="match status" value="1"/>
</dbReference>
<feature type="domain" description="EGF-like" evidence="16">
    <location>
        <begin position="1898"/>
        <end position="1941"/>
    </location>
</feature>
<dbReference type="PROSITE" id="PS00010">
    <property type="entry name" value="ASX_HYDROXYL"/>
    <property type="match status" value="35"/>
</dbReference>
<organism evidence="19 20">
    <name type="scientific">Macrostomum lignano</name>
    <dbReference type="NCBI Taxonomy" id="282301"/>
    <lineage>
        <taxon>Eukaryota</taxon>
        <taxon>Metazoa</taxon>
        <taxon>Spiralia</taxon>
        <taxon>Lophotrochozoa</taxon>
        <taxon>Platyhelminthes</taxon>
        <taxon>Rhabditophora</taxon>
        <taxon>Macrostomorpha</taxon>
        <taxon>Macrostomida</taxon>
        <taxon>Macrostomidae</taxon>
        <taxon>Macrostomum</taxon>
    </lineage>
</organism>
<dbReference type="PANTHER" id="PTHR24039:SF48">
    <property type="entry name" value="FIBRILLIN-2 ISOFORM X1-RELATED"/>
    <property type="match status" value="1"/>
</dbReference>
<evidence type="ECO:0000256" key="9">
    <source>
        <dbReference type="ARBA" id="ARBA00022902"/>
    </source>
</evidence>
<dbReference type="PROSITE" id="PS50026">
    <property type="entry name" value="EGF_3"/>
    <property type="match status" value="45"/>
</dbReference>